<keyword evidence="12" id="KW-0012">Acyltransferase</keyword>
<gene>
    <name evidence="16" type="primary">LPCAT4</name>
    <name evidence="16" type="synonym">lpcat4</name>
</gene>
<accession>A0A8C9V8D7</accession>
<evidence type="ECO:0000256" key="8">
    <source>
        <dbReference type="ARBA" id="ARBA00023098"/>
    </source>
</evidence>
<dbReference type="GO" id="GO:0005783">
    <property type="term" value="C:endoplasmic reticulum"/>
    <property type="evidence" value="ECO:0007669"/>
    <property type="project" value="TreeGrafter"/>
</dbReference>
<comment type="similarity">
    <text evidence="3">Belongs to the 1-acyl-sn-glycerol-3-phosphate acyltransferase family.</text>
</comment>
<keyword evidence="8" id="KW-0443">Lipid metabolism</keyword>
<feature type="transmembrane region" description="Helical" evidence="14">
    <location>
        <begin position="31"/>
        <end position="54"/>
    </location>
</feature>
<dbReference type="PANTHER" id="PTHR23063">
    <property type="entry name" value="PHOSPHOLIPID ACYLTRANSFERASE"/>
    <property type="match status" value="1"/>
</dbReference>
<dbReference type="Ensembl" id="ENSSFOT00015035671.2">
    <property type="protein sequence ID" value="ENSSFOP00015035287.2"/>
    <property type="gene ID" value="ENSSFOG00015022478.2"/>
</dbReference>
<keyword evidence="5" id="KW-0808">Transferase</keyword>
<dbReference type="GO" id="GO:0042171">
    <property type="term" value="F:lysophosphatidic acid acyltransferase activity"/>
    <property type="evidence" value="ECO:0007669"/>
    <property type="project" value="TreeGrafter"/>
</dbReference>
<evidence type="ECO:0000259" key="15">
    <source>
        <dbReference type="PROSITE" id="PS50222"/>
    </source>
</evidence>
<protein>
    <submittedName>
        <fullName evidence="16">Lysophosphatidylcholine acyltransferase 4</fullName>
    </submittedName>
</protein>
<reference evidence="16" key="2">
    <citation type="submission" date="2025-08" db="UniProtKB">
        <authorList>
            <consortium name="Ensembl"/>
        </authorList>
    </citation>
    <scope>IDENTIFICATION</scope>
</reference>
<evidence type="ECO:0000256" key="12">
    <source>
        <dbReference type="ARBA" id="ARBA00023315"/>
    </source>
</evidence>
<dbReference type="GO" id="GO:0016020">
    <property type="term" value="C:membrane"/>
    <property type="evidence" value="ECO:0007669"/>
    <property type="project" value="UniProtKB-SubCell"/>
</dbReference>
<dbReference type="AlphaFoldDB" id="A0A8C9V8D7"/>
<evidence type="ECO:0000313" key="17">
    <source>
        <dbReference type="Proteomes" id="UP000694397"/>
    </source>
</evidence>
<dbReference type="GeneTree" id="ENSGT01030000234574"/>
<comment type="subcellular location">
    <subcellularLocation>
        <location evidence="1">Membrane</location>
    </subcellularLocation>
</comment>
<evidence type="ECO:0000256" key="6">
    <source>
        <dbReference type="ARBA" id="ARBA00022692"/>
    </source>
</evidence>
<keyword evidence="11" id="KW-1208">Phospholipid metabolism</keyword>
<sequence length="455" mass="50799">MGRNNNEARAAGAANPFVHELRLSAWRKLQVLLMGLVLFPVRVALAALLFLLMWPVAKLRLAGLSAEERAQPVRGWRSWVLHPMMLLLSRAVFFSLGFFWVKVKGRQAAPKEAPLLAVAPHSSFLDMLILCVAGLPTVVSRSENTTLPVIGALLEFNQSLLVSRKDPESRRRCAAQLSERLQSNGRWPQVCGCGSQTTLHIHRGFAPGVPVQPVLLRYPNKLDTVRWTWKGTGWVQALWYTTSQLYTNITVEFLPVYSPSEEEKRDPTLYADNVQKLMAQKLGVPATDYVMEGKLPVWKLGCLCLPLEPPARKPHAAQTQVRALNSADEQVDLRQLALSVAAVSGVWNLDSLIHLSFSLFDGDGKGSLTEKEMSDLFSALLGFSQRHVAALYLEVAGAGPPTQEDLETLLKKHPCYRKLFTDYLNTNKIGQFSYNKKIENHTTNSRTEVYCKKAD</sequence>
<comment type="pathway">
    <text evidence="13">Phospholipid metabolism.</text>
</comment>
<feature type="domain" description="EF-hand" evidence="15">
    <location>
        <begin position="348"/>
        <end position="383"/>
    </location>
</feature>
<dbReference type="Pfam" id="PF01553">
    <property type="entry name" value="Acyltransferase"/>
    <property type="match status" value="1"/>
</dbReference>
<dbReference type="GO" id="GO:0047184">
    <property type="term" value="F:1-acylglycerophosphocholine O-acyltransferase activity"/>
    <property type="evidence" value="ECO:0007669"/>
    <property type="project" value="TreeGrafter"/>
</dbReference>
<dbReference type="InterPro" id="IPR002123">
    <property type="entry name" value="Plipid/glycerol_acylTrfase"/>
</dbReference>
<dbReference type="PROSITE" id="PS50222">
    <property type="entry name" value="EF_HAND_2"/>
    <property type="match status" value="1"/>
</dbReference>
<keyword evidence="9 14" id="KW-0472">Membrane</keyword>
<evidence type="ECO:0000256" key="9">
    <source>
        <dbReference type="ARBA" id="ARBA00023136"/>
    </source>
</evidence>
<evidence type="ECO:0000256" key="3">
    <source>
        <dbReference type="ARBA" id="ARBA00008655"/>
    </source>
</evidence>
<evidence type="ECO:0000256" key="7">
    <source>
        <dbReference type="ARBA" id="ARBA00022989"/>
    </source>
</evidence>
<dbReference type="PANTHER" id="PTHR23063:SF7">
    <property type="entry name" value="LYSOPHOSPHOLIPID ACYLTRANSFERASE LPCAT4"/>
    <property type="match status" value="1"/>
</dbReference>
<keyword evidence="4" id="KW-0444">Lipid biosynthesis</keyword>
<dbReference type="GO" id="GO:0036151">
    <property type="term" value="P:phosphatidylcholine acyl-chain remodeling"/>
    <property type="evidence" value="ECO:0007669"/>
    <property type="project" value="TreeGrafter"/>
</dbReference>
<evidence type="ECO:0000313" key="16">
    <source>
        <dbReference type="Ensembl" id="ENSSFOP00015035287.2"/>
    </source>
</evidence>
<dbReference type="SUPFAM" id="SSF69593">
    <property type="entry name" value="Glycerol-3-phosphate (1)-acyltransferase"/>
    <property type="match status" value="1"/>
</dbReference>
<keyword evidence="10" id="KW-0594">Phospholipid biosynthesis</keyword>
<keyword evidence="6 14" id="KW-0812">Transmembrane</keyword>
<evidence type="ECO:0000256" key="5">
    <source>
        <dbReference type="ARBA" id="ARBA00022679"/>
    </source>
</evidence>
<evidence type="ECO:0000256" key="13">
    <source>
        <dbReference type="ARBA" id="ARBA00025707"/>
    </source>
</evidence>
<dbReference type="InterPro" id="IPR011992">
    <property type="entry name" value="EF-hand-dom_pair"/>
</dbReference>
<keyword evidence="7 14" id="KW-1133">Transmembrane helix</keyword>
<evidence type="ECO:0000256" key="4">
    <source>
        <dbReference type="ARBA" id="ARBA00022516"/>
    </source>
</evidence>
<dbReference type="UniPathway" id="UPA00085"/>
<dbReference type="InterPro" id="IPR045252">
    <property type="entry name" value="LPCAT1-like"/>
</dbReference>
<evidence type="ECO:0000256" key="2">
    <source>
        <dbReference type="ARBA" id="ARBA00005074"/>
    </source>
</evidence>
<dbReference type="Proteomes" id="UP000694397">
    <property type="component" value="Chromosome 11"/>
</dbReference>
<proteinExistence type="inferred from homology"/>
<dbReference type="SUPFAM" id="SSF47473">
    <property type="entry name" value="EF-hand"/>
    <property type="match status" value="1"/>
</dbReference>
<feature type="transmembrane region" description="Helical" evidence="14">
    <location>
        <begin position="79"/>
        <end position="101"/>
    </location>
</feature>
<dbReference type="SMART" id="SM00563">
    <property type="entry name" value="PlsC"/>
    <property type="match status" value="1"/>
</dbReference>
<keyword evidence="17" id="KW-1185">Reference proteome</keyword>
<dbReference type="GO" id="GO:0005509">
    <property type="term" value="F:calcium ion binding"/>
    <property type="evidence" value="ECO:0007669"/>
    <property type="project" value="InterPro"/>
</dbReference>
<evidence type="ECO:0000256" key="14">
    <source>
        <dbReference type="SAM" id="Phobius"/>
    </source>
</evidence>
<evidence type="ECO:0000256" key="10">
    <source>
        <dbReference type="ARBA" id="ARBA00023209"/>
    </source>
</evidence>
<comment type="pathway">
    <text evidence="2">Lipid metabolism; phospholipid metabolism.</text>
</comment>
<dbReference type="CDD" id="cd07991">
    <property type="entry name" value="LPLAT_LPCAT1-like"/>
    <property type="match status" value="1"/>
</dbReference>
<name>A0A8C9V8D7_SCLFO</name>
<evidence type="ECO:0000256" key="1">
    <source>
        <dbReference type="ARBA" id="ARBA00004370"/>
    </source>
</evidence>
<reference evidence="16" key="3">
    <citation type="submission" date="2025-09" db="UniProtKB">
        <authorList>
            <consortium name="Ensembl"/>
        </authorList>
    </citation>
    <scope>IDENTIFICATION</scope>
</reference>
<reference evidence="16 17" key="1">
    <citation type="submission" date="2019-04" db="EMBL/GenBank/DDBJ databases">
        <authorList>
            <consortium name="Wellcome Sanger Institute Data Sharing"/>
        </authorList>
    </citation>
    <scope>NUCLEOTIDE SEQUENCE [LARGE SCALE GENOMIC DNA]</scope>
</reference>
<dbReference type="GO" id="GO:0008654">
    <property type="term" value="P:phospholipid biosynthetic process"/>
    <property type="evidence" value="ECO:0007669"/>
    <property type="project" value="UniProtKB-KW"/>
</dbReference>
<evidence type="ECO:0000256" key="11">
    <source>
        <dbReference type="ARBA" id="ARBA00023264"/>
    </source>
</evidence>
<organism evidence="16 17">
    <name type="scientific">Scleropages formosus</name>
    <name type="common">Asian bonytongue</name>
    <name type="synonym">Osteoglossum formosum</name>
    <dbReference type="NCBI Taxonomy" id="113540"/>
    <lineage>
        <taxon>Eukaryota</taxon>
        <taxon>Metazoa</taxon>
        <taxon>Chordata</taxon>
        <taxon>Craniata</taxon>
        <taxon>Vertebrata</taxon>
        <taxon>Euteleostomi</taxon>
        <taxon>Actinopterygii</taxon>
        <taxon>Neopterygii</taxon>
        <taxon>Teleostei</taxon>
        <taxon>Osteoglossocephala</taxon>
        <taxon>Osteoglossomorpha</taxon>
        <taxon>Osteoglossiformes</taxon>
        <taxon>Osteoglossidae</taxon>
        <taxon>Scleropages</taxon>
    </lineage>
</organism>
<dbReference type="InterPro" id="IPR002048">
    <property type="entry name" value="EF_hand_dom"/>
</dbReference>